<sequence>MKEFPSCFGESGVQIASNNPLYASSSSSTKPSPHENLVTCIYHYTSQRFLGFITITWIKHLMAYGLSICIIESSSANEPPLCKIDIKPWLFSKKKGARNLTVNSTRVNIHWDLSSAKFGSSSPEPLEGYYLKIALNQELCVLLGDSCEKTEVPPTIPKANFVAKREHVFGKRLYSTSKAQICENGKMHDIRVEYDPSEDSGKCLVIYVDRKAVLKVSRLVWKFRGNQSIFVDGISVEVYWDVYNWLFGGADCNAVFLFRSNNVAREKARNKRELAGLSSKDGMGSQQGHGFSLVLMKIPRISTFFSDSNSRLAANPNPHRRHTLSMLGFRDMAVSAASAVMRLRDDGHAVFTGAA</sequence>
<protein>
    <submittedName>
        <fullName evidence="1">Uncharacterized protein</fullName>
    </submittedName>
</protein>
<organism evidence="1 2">
    <name type="scientific">Striga hermonthica</name>
    <name type="common">Purple witchweed</name>
    <name type="synonym">Buchnera hermonthica</name>
    <dbReference type="NCBI Taxonomy" id="68872"/>
    <lineage>
        <taxon>Eukaryota</taxon>
        <taxon>Viridiplantae</taxon>
        <taxon>Streptophyta</taxon>
        <taxon>Embryophyta</taxon>
        <taxon>Tracheophyta</taxon>
        <taxon>Spermatophyta</taxon>
        <taxon>Magnoliopsida</taxon>
        <taxon>eudicotyledons</taxon>
        <taxon>Gunneridae</taxon>
        <taxon>Pentapetalae</taxon>
        <taxon>asterids</taxon>
        <taxon>lamiids</taxon>
        <taxon>Lamiales</taxon>
        <taxon>Orobanchaceae</taxon>
        <taxon>Buchnereae</taxon>
        <taxon>Striga</taxon>
    </lineage>
</organism>
<dbReference type="EMBL" id="CACSLK010027833">
    <property type="protein sequence ID" value="CAA0832104.1"/>
    <property type="molecule type" value="Genomic_DNA"/>
</dbReference>
<name>A0A9N7NJX1_STRHE</name>
<dbReference type="Pfam" id="PF05910">
    <property type="entry name" value="DUF868"/>
    <property type="match status" value="1"/>
</dbReference>
<reference evidence="1" key="1">
    <citation type="submission" date="2019-12" db="EMBL/GenBank/DDBJ databases">
        <authorList>
            <person name="Scholes J."/>
        </authorList>
    </citation>
    <scope>NUCLEOTIDE SEQUENCE</scope>
</reference>
<dbReference type="PANTHER" id="PTHR31972:SF4">
    <property type="entry name" value="DUF868 DOMAIN-CONTAINING PROTEIN"/>
    <property type="match status" value="1"/>
</dbReference>
<dbReference type="AlphaFoldDB" id="A0A9N7NJX1"/>
<dbReference type="Proteomes" id="UP001153555">
    <property type="component" value="Unassembled WGS sequence"/>
</dbReference>
<proteinExistence type="predicted"/>
<dbReference type="PANTHER" id="PTHR31972">
    <property type="entry name" value="EXPRESSED PROTEIN"/>
    <property type="match status" value="1"/>
</dbReference>
<evidence type="ECO:0000313" key="2">
    <source>
        <dbReference type="Proteomes" id="UP001153555"/>
    </source>
</evidence>
<dbReference type="InterPro" id="IPR008586">
    <property type="entry name" value="DUF868_pln"/>
</dbReference>
<evidence type="ECO:0000313" key="1">
    <source>
        <dbReference type="EMBL" id="CAA0832104.1"/>
    </source>
</evidence>
<dbReference type="OrthoDB" id="1896898at2759"/>
<keyword evidence="2" id="KW-1185">Reference proteome</keyword>
<accession>A0A9N7NJX1</accession>
<comment type="caution">
    <text evidence="1">The sequence shown here is derived from an EMBL/GenBank/DDBJ whole genome shotgun (WGS) entry which is preliminary data.</text>
</comment>
<gene>
    <name evidence="1" type="ORF">SHERM_27408</name>
</gene>